<dbReference type="Gene3D" id="3.40.50.1360">
    <property type="match status" value="1"/>
</dbReference>
<evidence type="ECO:0000313" key="7">
    <source>
        <dbReference type="Proteomes" id="UP000612352"/>
    </source>
</evidence>
<evidence type="ECO:0000313" key="6">
    <source>
        <dbReference type="EMBL" id="MBK0332402.1"/>
    </source>
</evidence>
<evidence type="ECO:0000256" key="1">
    <source>
        <dbReference type="ARBA" id="ARBA00010466"/>
    </source>
</evidence>
<dbReference type="InterPro" id="IPR037171">
    <property type="entry name" value="NagB/RpiA_transferase-like"/>
</dbReference>
<keyword evidence="3" id="KW-0238">DNA-binding</keyword>
<evidence type="ECO:0000256" key="3">
    <source>
        <dbReference type="ARBA" id="ARBA00023125"/>
    </source>
</evidence>
<keyword evidence="7" id="KW-1185">Reference proteome</keyword>
<dbReference type="InterPro" id="IPR051054">
    <property type="entry name" value="SorC_transcr_regulators"/>
</dbReference>
<dbReference type="InterPro" id="IPR012318">
    <property type="entry name" value="HTH_CRP"/>
</dbReference>
<comment type="similarity">
    <text evidence="1">Belongs to the SorC transcriptional regulatory family.</text>
</comment>
<dbReference type="RefSeq" id="WP_200503308.1">
    <property type="nucleotide sequence ID" value="NZ_JAEDAJ010000009.1"/>
</dbReference>
<dbReference type="InterPro" id="IPR007324">
    <property type="entry name" value="Sugar-bd_dom_put"/>
</dbReference>
<evidence type="ECO:0000256" key="2">
    <source>
        <dbReference type="ARBA" id="ARBA00023015"/>
    </source>
</evidence>
<feature type="domain" description="HTH crp-type" evidence="5">
    <location>
        <begin position="1"/>
        <end position="60"/>
    </location>
</feature>
<protein>
    <submittedName>
        <fullName evidence="6">Transcriptional regulator</fullName>
    </submittedName>
</protein>
<evidence type="ECO:0000259" key="5">
    <source>
        <dbReference type="PROSITE" id="PS51063"/>
    </source>
</evidence>
<dbReference type="SUPFAM" id="SSF88659">
    <property type="entry name" value="Sigma3 and sigma4 domains of RNA polymerase sigma factors"/>
    <property type="match status" value="1"/>
</dbReference>
<sequence>MLETDMDLPLLHRAATAYYLDDLRQAEVAERLGISRPTVSKLLTEARRIGMVRFEVLDPSAVDVRSLAGQVRDVLGVREVRVAPGDQHERDFKGLGELLGEELRALDLGSGEALLLSSGKTVHAVCDSPGLPDLSGVVVAPTVGGQQESDPWFQTNELVRRFADRTGATPRFMFAPALPSASLWDSLQADPSYREITDLWDRARVAVTGVGAPYRSRSSLTSVVPRGDSSLARAEGDICLHFLDSAGREVGFPGADRLVRPSLEQLRRIPHLVTVAAGAEKAPSILAASRAGLVSTLVTDAATAEAVLAAAL</sequence>
<dbReference type="SUPFAM" id="SSF100950">
    <property type="entry name" value="NagB/RpiA/CoA transferase-like"/>
    <property type="match status" value="1"/>
</dbReference>
<reference evidence="6 7" key="1">
    <citation type="submission" date="2020-12" db="EMBL/GenBank/DDBJ databases">
        <title>Brachybacterium sp. MASK1Z-5, whole genome shotgun sequence.</title>
        <authorList>
            <person name="Tuo L."/>
        </authorList>
    </citation>
    <scope>NUCLEOTIDE SEQUENCE [LARGE SCALE GENOMIC DNA]</scope>
    <source>
        <strain evidence="6 7">MASK1Z-5</strain>
    </source>
</reference>
<dbReference type="EMBL" id="JAEDAJ010000009">
    <property type="protein sequence ID" value="MBK0332402.1"/>
    <property type="molecule type" value="Genomic_DNA"/>
</dbReference>
<gene>
    <name evidence="6" type="ORF">I8D64_13450</name>
</gene>
<dbReference type="PANTHER" id="PTHR34294">
    <property type="entry name" value="TRANSCRIPTIONAL REGULATOR-RELATED"/>
    <property type="match status" value="1"/>
</dbReference>
<dbReference type="Proteomes" id="UP000612352">
    <property type="component" value="Unassembled WGS sequence"/>
</dbReference>
<organism evidence="6 7">
    <name type="scientific">Brachybacterium halotolerans</name>
    <dbReference type="NCBI Taxonomy" id="2795215"/>
    <lineage>
        <taxon>Bacteria</taxon>
        <taxon>Bacillati</taxon>
        <taxon>Actinomycetota</taxon>
        <taxon>Actinomycetes</taxon>
        <taxon>Micrococcales</taxon>
        <taxon>Dermabacteraceae</taxon>
        <taxon>Brachybacterium</taxon>
    </lineage>
</organism>
<dbReference type="CDD" id="cd00093">
    <property type="entry name" value="HTH_XRE"/>
    <property type="match status" value="1"/>
</dbReference>
<dbReference type="PANTHER" id="PTHR34294:SF1">
    <property type="entry name" value="TRANSCRIPTIONAL REGULATOR LSRR"/>
    <property type="match status" value="1"/>
</dbReference>
<accession>A0ABS1BCM0</accession>
<dbReference type="Gene3D" id="1.10.10.60">
    <property type="entry name" value="Homeodomain-like"/>
    <property type="match status" value="1"/>
</dbReference>
<dbReference type="InterPro" id="IPR001387">
    <property type="entry name" value="Cro/C1-type_HTH"/>
</dbReference>
<keyword evidence="2" id="KW-0805">Transcription regulation</keyword>
<proteinExistence type="inferred from homology"/>
<dbReference type="InterPro" id="IPR013324">
    <property type="entry name" value="RNA_pol_sigma_r3/r4-like"/>
</dbReference>
<keyword evidence="4" id="KW-0804">Transcription</keyword>
<evidence type="ECO:0000256" key="4">
    <source>
        <dbReference type="ARBA" id="ARBA00023163"/>
    </source>
</evidence>
<name>A0ABS1BCM0_9MICO</name>
<dbReference type="PROSITE" id="PS51063">
    <property type="entry name" value="HTH_CRP_2"/>
    <property type="match status" value="1"/>
</dbReference>
<comment type="caution">
    <text evidence="6">The sequence shown here is derived from an EMBL/GenBank/DDBJ whole genome shotgun (WGS) entry which is preliminary data.</text>
</comment>
<dbReference type="Pfam" id="PF04198">
    <property type="entry name" value="Sugar-bind"/>
    <property type="match status" value="1"/>
</dbReference>